<dbReference type="AlphaFoldDB" id="A0A8J2QSI8"/>
<evidence type="ECO:0000313" key="1">
    <source>
        <dbReference type="EMBL" id="CAG9568433.1"/>
    </source>
</evidence>
<dbReference type="Proteomes" id="UP000789524">
    <property type="component" value="Unassembled WGS sequence"/>
</dbReference>
<organism evidence="1 2">
    <name type="scientific">Danaus chrysippus</name>
    <name type="common">African queen</name>
    <dbReference type="NCBI Taxonomy" id="151541"/>
    <lineage>
        <taxon>Eukaryota</taxon>
        <taxon>Metazoa</taxon>
        <taxon>Ecdysozoa</taxon>
        <taxon>Arthropoda</taxon>
        <taxon>Hexapoda</taxon>
        <taxon>Insecta</taxon>
        <taxon>Pterygota</taxon>
        <taxon>Neoptera</taxon>
        <taxon>Endopterygota</taxon>
        <taxon>Lepidoptera</taxon>
        <taxon>Glossata</taxon>
        <taxon>Ditrysia</taxon>
        <taxon>Papilionoidea</taxon>
        <taxon>Nymphalidae</taxon>
        <taxon>Danainae</taxon>
        <taxon>Danaini</taxon>
        <taxon>Danaina</taxon>
        <taxon>Danaus</taxon>
        <taxon>Anosia</taxon>
    </lineage>
</organism>
<accession>A0A8J2QSI8</accession>
<comment type="caution">
    <text evidence="1">The sequence shown here is derived from an EMBL/GenBank/DDBJ whole genome shotgun (WGS) entry which is preliminary data.</text>
</comment>
<dbReference type="OrthoDB" id="6929810at2759"/>
<gene>
    <name evidence="1" type="ORF">DCHRY22_LOCUS8313</name>
</gene>
<evidence type="ECO:0000313" key="2">
    <source>
        <dbReference type="Proteomes" id="UP000789524"/>
    </source>
</evidence>
<dbReference type="EMBL" id="CAKASE010000060">
    <property type="protein sequence ID" value="CAG9568433.1"/>
    <property type="molecule type" value="Genomic_DNA"/>
</dbReference>
<reference evidence="1" key="1">
    <citation type="submission" date="2021-09" db="EMBL/GenBank/DDBJ databases">
        <authorList>
            <person name="Martin H S."/>
        </authorList>
    </citation>
    <scope>NUCLEOTIDE SEQUENCE</scope>
</reference>
<name>A0A8J2QSI8_9NEOP</name>
<sequence length="120" mass="13018">MIVVTQARASLSAHGQYVSHKLASLRKYSSRLDDALTWARSVRDGGAGGDAAGLTEAVRDKEAEIGEVLENYNNIERECHAARHSVCPEIRDRVTALRELWAELRGEAGGDKGEWGGGVD</sequence>
<proteinExistence type="predicted"/>
<protein>
    <submittedName>
        <fullName evidence="1">(African queen) hypothetical protein</fullName>
    </submittedName>
</protein>
<keyword evidence="2" id="KW-1185">Reference proteome</keyword>